<gene>
    <name evidence="2" type="ORF">B296_00024273</name>
</gene>
<comment type="caution">
    <text evidence="2">The sequence shown here is derived from an EMBL/GenBank/DDBJ whole genome shotgun (WGS) entry which is preliminary data.</text>
</comment>
<reference evidence="2 3" key="1">
    <citation type="journal article" date="2014" name="Agronomy (Basel)">
        <title>A Draft Genome Sequence for Ensete ventricosum, the Drought-Tolerant Tree Against Hunger.</title>
        <authorList>
            <person name="Harrison J."/>
            <person name="Moore K.A."/>
            <person name="Paszkiewicz K."/>
            <person name="Jones T."/>
            <person name="Grant M."/>
            <person name="Ambacheew D."/>
            <person name="Muzemil S."/>
            <person name="Studholme D.J."/>
        </authorList>
    </citation>
    <scope>NUCLEOTIDE SEQUENCE [LARGE SCALE GENOMIC DNA]</scope>
</reference>
<organism evidence="2 3">
    <name type="scientific">Ensete ventricosum</name>
    <name type="common">Abyssinian banana</name>
    <name type="synonym">Musa ensete</name>
    <dbReference type="NCBI Taxonomy" id="4639"/>
    <lineage>
        <taxon>Eukaryota</taxon>
        <taxon>Viridiplantae</taxon>
        <taxon>Streptophyta</taxon>
        <taxon>Embryophyta</taxon>
        <taxon>Tracheophyta</taxon>
        <taxon>Spermatophyta</taxon>
        <taxon>Magnoliopsida</taxon>
        <taxon>Liliopsida</taxon>
        <taxon>Zingiberales</taxon>
        <taxon>Musaceae</taxon>
        <taxon>Ensete</taxon>
    </lineage>
</organism>
<sequence>MAPVGATARSWATCRGGRPRLGRLQGQPPVVAIHKRGGADLWSCANTAAPARKGGRTRAMAIADSTQYRHCTGATDGGTAA</sequence>
<feature type="region of interest" description="Disordered" evidence="1">
    <location>
        <begin position="1"/>
        <end position="25"/>
    </location>
</feature>
<dbReference type="EMBL" id="AMZH03008329">
    <property type="protein sequence ID" value="RRT59186.1"/>
    <property type="molecule type" value="Genomic_DNA"/>
</dbReference>
<evidence type="ECO:0000313" key="3">
    <source>
        <dbReference type="Proteomes" id="UP000287651"/>
    </source>
</evidence>
<accession>A0A426Z5E5</accession>
<name>A0A426Z5E5_ENSVE</name>
<dbReference type="Proteomes" id="UP000287651">
    <property type="component" value="Unassembled WGS sequence"/>
</dbReference>
<evidence type="ECO:0000313" key="2">
    <source>
        <dbReference type="EMBL" id="RRT59186.1"/>
    </source>
</evidence>
<protein>
    <submittedName>
        <fullName evidence="2">Uncharacterized protein</fullName>
    </submittedName>
</protein>
<evidence type="ECO:0000256" key="1">
    <source>
        <dbReference type="SAM" id="MobiDB-lite"/>
    </source>
</evidence>
<dbReference type="AlphaFoldDB" id="A0A426Z5E5"/>
<proteinExistence type="predicted"/>